<dbReference type="SUPFAM" id="SSF56112">
    <property type="entry name" value="Protein kinase-like (PK-like)"/>
    <property type="match status" value="1"/>
</dbReference>
<dbReference type="InterPro" id="IPR004119">
    <property type="entry name" value="EcKL"/>
</dbReference>
<dbReference type="InterPro" id="IPR015897">
    <property type="entry name" value="CHK_kinase-like"/>
</dbReference>
<reference evidence="2 3" key="1">
    <citation type="submission" date="2019-06" db="EMBL/GenBank/DDBJ databases">
        <title>A novel bacterium of genus Marinomonas, isolated from coastal sand.</title>
        <authorList>
            <person name="Huang H."/>
            <person name="Mo K."/>
            <person name="Hu Y."/>
        </authorList>
    </citation>
    <scope>NUCLEOTIDE SEQUENCE [LARGE SCALE GENOMIC DNA]</scope>
    <source>
        <strain evidence="2 3">HB171799</strain>
    </source>
</reference>
<name>A0A501X1S9_9GAMM</name>
<dbReference type="Gene3D" id="3.90.1200.10">
    <property type="match status" value="1"/>
</dbReference>
<dbReference type="SMART" id="SM00587">
    <property type="entry name" value="CHK"/>
    <property type="match status" value="1"/>
</dbReference>
<gene>
    <name evidence="2" type="ORF">FJM67_04005</name>
</gene>
<protein>
    <submittedName>
        <fullName evidence="2">DUF1679 domain-containing protein</fullName>
    </submittedName>
</protein>
<dbReference type="OrthoDB" id="9769860at2"/>
<evidence type="ECO:0000313" key="2">
    <source>
        <dbReference type="EMBL" id="TPE54432.1"/>
    </source>
</evidence>
<dbReference type="EMBL" id="VFRR01000005">
    <property type="protein sequence ID" value="TPE54432.1"/>
    <property type="molecule type" value="Genomic_DNA"/>
</dbReference>
<keyword evidence="3" id="KW-1185">Reference proteome</keyword>
<organism evidence="2 3">
    <name type="scientific">Maribrevibacterium harenarium</name>
    <dbReference type="NCBI Taxonomy" id="2589817"/>
    <lineage>
        <taxon>Bacteria</taxon>
        <taxon>Pseudomonadati</taxon>
        <taxon>Pseudomonadota</taxon>
        <taxon>Gammaproteobacteria</taxon>
        <taxon>Oceanospirillales</taxon>
        <taxon>Oceanospirillaceae</taxon>
        <taxon>Maribrevibacterium</taxon>
    </lineage>
</organism>
<dbReference type="PANTHER" id="PTHR11012">
    <property type="entry name" value="PROTEIN KINASE-LIKE DOMAIN-CONTAINING"/>
    <property type="match status" value="1"/>
</dbReference>
<sequence length="333" mass="38490">MTPDIFIKRTLAARSVTHLGHIQSLWSGYGNLSRYRVGGVEGIDKVVLKSIRFDQQSHHPRGWHSDHAHQRKLDSYQVERNWYQHWNKRCTSTARTAKCFGFYEDSECLHLLLEDLDSVGFDRRCDELSVEQSLVCLEWLACFHSEFLCAEPAADWPAGLWSRGTYWHLNTRPDEWRAMVDGPLKQHAQEIDRCLEQARFQTLVHGDAKVANFCFSEDMSQVAAVDFQYVGKGIGSQDVAYFLGSCLDERTLDLHIEYLLEYYFSELNRCLIAQGESPDLSDAVCSEWYELFAVAWADFHRFLLGWSPQHHKNTAFSQKMTDRGLRALPQLSL</sequence>
<dbReference type="Proteomes" id="UP000315901">
    <property type="component" value="Unassembled WGS sequence"/>
</dbReference>
<evidence type="ECO:0000313" key="3">
    <source>
        <dbReference type="Proteomes" id="UP000315901"/>
    </source>
</evidence>
<proteinExistence type="predicted"/>
<comment type="caution">
    <text evidence="2">The sequence shown here is derived from an EMBL/GenBank/DDBJ whole genome shotgun (WGS) entry which is preliminary data.</text>
</comment>
<dbReference type="Pfam" id="PF02958">
    <property type="entry name" value="EcKL"/>
    <property type="match status" value="1"/>
</dbReference>
<feature type="domain" description="CHK kinase-like" evidence="1">
    <location>
        <begin position="111"/>
        <end position="273"/>
    </location>
</feature>
<dbReference type="AlphaFoldDB" id="A0A501X1S9"/>
<dbReference type="PANTHER" id="PTHR11012:SF30">
    <property type="entry name" value="PROTEIN KINASE-LIKE DOMAIN-CONTAINING"/>
    <property type="match status" value="1"/>
</dbReference>
<dbReference type="RefSeq" id="WP_140587384.1">
    <property type="nucleotide sequence ID" value="NZ_VFRR01000005.1"/>
</dbReference>
<accession>A0A501X1S9</accession>
<evidence type="ECO:0000259" key="1">
    <source>
        <dbReference type="SMART" id="SM00587"/>
    </source>
</evidence>
<dbReference type="InterPro" id="IPR011009">
    <property type="entry name" value="Kinase-like_dom_sf"/>
</dbReference>